<reference evidence="1 2" key="1">
    <citation type="submission" date="2017-07" db="EMBL/GenBank/DDBJ databases">
        <title>Niveispirillum cyanobacteriorum sp. nov., isolated from cyanobacterial aggregates in a eutrophic lake.</title>
        <authorList>
            <person name="Cai H."/>
        </authorList>
    </citation>
    <scope>NUCLEOTIDE SEQUENCE [LARGE SCALE GENOMIC DNA]</scope>
    <source>
        <strain evidence="2">TH1-14</strain>
    </source>
</reference>
<evidence type="ECO:0000313" key="1">
    <source>
        <dbReference type="EMBL" id="OYQ31444.1"/>
    </source>
</evidence>
<protein>
    <submittedName>
        <fullName evidence="1">Uncharacterized protein</fullName>
    </submittedName>
</protein>
<keyword evidence="2" id="KW-1185">Reference proteome</keyword>
<evidence type="ECO:0000313" key="2">
    <source>
        <dbReference type="Proteomes" id="UP000216998"/>
    </source>
</evidence>
<sequence length="138" mass="15377">MQADDPTAAIKAKLDPILKSINDYVLRALYNGSGSRDPAYSQHSAIIAQIIEDYNKIENATVDLMIQSVKSGGVSINDLFQRIDSAARNFTDAALVTRRVGFKDEYVNPTMFGGPSVISRIKYTKDVLDYFIRELNKI</sequence>
<organism evidence="1 2">
    <name type="scientific">Niveispirillum lacus</name>
    <dbReference type="NCBI Taxonomy" id="1981099"/>
    <lineage>
        <taxon>Bacteria</taxon>
        <taxon>Pseudomonadati</taxon>
        <taxon>Pseudomonadota</taxon>
        <taxon>Alphaproteobacteria</taxon>
        <taxon>Rhodospirillales</taxon>
        <taxon>Azospirillaceae</taxon>
        <taxon>Niveispirillum</taxon>
    </lineage>
</organism>
<dbReference type="EMBL" id="NOXU01000032">
    <property type="protein sequence ID" value="OYQ31444.1"/>
    <property type="molecule type" value="Genomic_DNA"/>
</dbReference>
<comment type="caution">
    <text evidence="1">The sequence shown here is derived from an EMBL/GenBank/DDBJ whole genome shotgun (WGS) entry which is preliminary data.</text>
</comment>
<dbReference type="Proteomes" id="UP000216998">
    <property type="component" value="Unassembled WGS sequence"/>
</dbReference>
<dbReference type="RefSeq" id="WP_094458123.1">
    <property type="nucleotide sequence ID" value="NZ_NOXU01000032.1"/>
</dbReference>
<proteinExistence type="predicted"/>
<accession>A0A255YRU2</accession>
<gene>
    <name evidence="1" type="ORF">CHU95_20040</name>
</gene>
<name>A0A255YRU2_9PROT</name>
<dbReference type="AlphaFoldDB" id="A0A255YRU2"/>